<dbReference type="PANTHER" id="PTHR23167:SF46">
    <property type="entry name" value="EPS15 HOMOLOGY DOMAIN CONTAINING PROTEIN-BINDING PROTEIN 1, ISOFORM F"/>
    <property type="match status" value="1"/>
</dbReference>
<dbReference type="SUPFAM" id="SSF57716">
    <property type="entry name" value="Glucocorticoid receptor-like (DNA-binding domain)"/>
    <property type="match status" value="1"/>
</dbReference>
<feature type="compositionally biased region" description="Basic residues" evidence="5">
    <location>
        <begin position="1205"/>
        <end position="1218"/>
    </location>
</feature>
<keyword evidence="2" id="KW-0597">Phosphoprotein</keyword>
<keyword evidence="3" id="KW-0967">Endosome</keyword>
<dbReference type="SMART" id="SM00033">
    <property type="entry name" value="CH"/>
    <property type="match status" value="1"/>
</dbReference>
<protein>
    <submittedName>
        <fullName evidence="8">Mical-like 1</fullName>
    </submittedName>
</protein>
<comment type="subcellular location">
    <subcellularLocation>
        <location evidence="1">Endosome</location>
    </subcellularLocation>
</comment>
<feature type="compositionally biased region" description="Basic and acidic residues" evidence="5">
    <location>
        <begin position="1234"/>
        <end position="1252"/>
    </location>
</feature>
<evidence type="ECO:0000313" key="9">
    <source>
        <dbReference type="Proteomes" id="UP000735302"/>
    </source>
</evidence>
<feature type="domain" description="BMERB" evidence="7">
    <location>
        <begin position="1579"/>
        <end position="1732"/>
    </location>
</feature>
<comment type="caution">
    <text evidence="8">The sequence shown here is derived from an EMBL/GenBank/DDBJ whole genome shotgun (WGS) entry which is preliminary data.</text>
</comment>
<dbReference type="InterPro" id="IPR036872">
    <property type="entry name" value="CH_dom_sf"/>
</dbReference>
<dbReference type="EMBL" id="BLXT01005511">
    <property type="protein sequence ID" value="GFO23383.1"/>
    <property type="molecule type" value="Genomic_DNA"/>
</dbReference>
<dbReference type="SMART" id="SM01203">
    <property type="entry name" value="DUF3585"/>
    <property type="match status" value="1"/>
</dbReference>
<feature type="compositionally biased region" description="Polar residues" evidence="5">
    <location>
        <begin position="433"/>
        <end position="448"/>
    </location>
</feature>
<feature type="compositionally biased region" description="Basic and acidic residues" evidence="5">
    <location>
        <begin position="1295"/>
        <end position="1317"/>
    </location>
</feature>
<dbReference type="Gene3D" id="1.10.418.10">
    <property type="entry name" value="Calponin-like domain"/>
    <property type="match status" value="1"/>
</dbReference>
<feature type="region of interest" description="Disordered" evidence="5">
    <location>
        <begin position="126"/>
        <end position="170"/>
    </location>
</feature>
<dbReference type="InterPro" id="IPR050540">
    <property type="entry name" value="F-actin_Monoox_Mical"/>
</dbReference>
<dbReference type="InterPro" id="IPR001715">
    <property type="entry name" value="CH_dom"/>
</dbReference>
<feature type="compositionally biased region" description="Low complexity" evidence="5">
    <location>
        <begin position="450"/>
        <end position="484"/>
    </location>
</feature>
<dbReference type="PANTHER" id="PTHR23167">
    <property type="entry name" value="CALPONIN HOMOLOGY DOMAIN-CONTAINING PROTEIN DDB_G0272472-RELATED"/>
    <property type="match status" value="1"/>
</dbReference>
<accession>A0AAV4BX59</accession>
<feature type="domain" description="Calponin-homology (CH)" evidence="6">
    <location>
        <begin position="3"/>
        <end position="109"/>
    </location>
</feature>
<dbReference type="Pfam" id="PF00307">
    <property type="entry name" value="CH"/>
    <property type="match status" value="1"/>
</dbReference>
<feature type="region of interest" description="Disordered" evidence="5">
    <location>
        <begin position="1145"/>
        <end position="1252"/>
    </location>
</feature>
<dbReference type="Gene3D" id="2.10.110.10">
    <property type="entry name" value="Cysteine Rich Protein"/>
    <property type="match status" value="1"/>
</dbReference>
<evidence type="ECO:0000256" key="4">
    <source>
        <dbReference type="ARBA" id="ARBA00023054"/>
    </source>
</evidence>
<gene>
    <name evidence="8" type="ORF">PoB_004988800</name>
</gene>
<feature type="compositionally biased region" description="Basic and acidic residues" evidence="5">
    <location>
        <begin position="390"/>
        <end position="401"/>
    </location>
</feature>
<organism evidence="8 9">
    <name type="scientific">Plakobranchus ocellatus</name>
    <dbReference type="NCBI Taxonomy" id="259542"/>
    <lineage>
        <taxon>Eukaryota</taxon>
        <taxon>Metazoa</taxon>
        <taxon>Spiralia</taxon>
        <taxon>Lophotrochozoa</taxon>
        <taxon>Mollusca</taxon>
        <taxon>Gastropoda</taxon>
        <taxon>Heterobranchia</taxon>
        <taxon>Euthyneura</taxon>
        <taxon>Panpulmonata</taxon>
        <taxon>Sacoglossa</taxon>
        <taxon>Placobranchoidea</taxon>
        <taxon>Plakobranchidae</taxon>
        <taxon>Plakobranchus</taxon>
    </lineage>
</organism>
<evidence type="ECO:0000256" key="1">
    <source>
        <dbReference type="ARBA" id="ARBA00004177"/>
    </source>
</evidence>
<name>A0AAV4BX59_9GAST</name>
<feature type="compositionally biased region" description="Basic and acidic residues" evidence="5">
    <location>
        <begin position="1053"/>
        <end position="1075"/>
    </location>
</feature>
<feature type="compositionally biased region" description="Polar residues" evidence="5">
    <location>
        <begin position="965"/>
        <end position="981"/>
    </location>
</feature>
<feature type="compositionally biased region" description="Polar residues" evidence="5">
    <location>
        <begin position="157"/>
        <end position="168"/>
    </location>
</feature>
<feature type="region of interest" description="Disordered" evidence="5">
    <location>
        <begin position="1266"/>
        <end position="1379"/>
    </location>
</feature>
<feature type="compositionally biased region" description="Basic and acidic residues" evidence="5">
    <location>
        <begin position="338"/>
        <end position="380"/>
    </location>
</feature>
<dbReference type="InterPro" id="IPR022735">
    <property type="entry name" value="bMERB_dom"/>
</dbReference>
<evidence type="ECO:0000256" key="3">
    <source>
        <dbReference type="ARBA" id="ARBA00022753"/>
    </source>
</evidence>
<dbReference type="Proteomes" id="UP000735302">
    <property type="component" value="Unassembled WGS sequence"/>
</dbReference>
<feature type="compositionally biased region" description="Polar residues" evidence="5">
    <location>
        <begin position="1440"/>
        <end position="1455"/>
    </location>
</feature>
<feature type="compositionally biased region" description="Low complexity" evidence="5">
    <location>
        <begin position="807"/>
        <end position="817"/>
    </location>
</feature>
<dbReference type="GO" id="GO:0005768">
    <property type="term" value="C:endosome"/>
    <property type="evidence" value="ECO:0007669"/>
    <property type="project" value="UniProtKB-SubCell"/>
</dbReference>
<feature type="compositionally biased region" description="Basic and acidic residues" evidence="5">
    <location>
        <begin position="1086"/>
        <end position="1100"/>
    </location>
</feature>
<feature type="compositionally biased region" description="Low complexity" evidence="5">
    <location>
        <begin position="782"/>
        <end position="799"/>
    </location>
</feature>
<feature type="compositionally biased region" description="Polar residues" evidence="5">
    <location>
        <begin position="1469"/>
        <end position="1478"/>
    </location>
</feature>
<dbReference type="PROSITE" id="PS51848">
    <property type="entry name" value="BMERB"/>
    <property type="match status" value="1"/>
</dbReference>
<feature type="region of interest" description="Disordered" evidence="5">
    <location>
        <begin position="772"/>
        <end position="885"/>
    </location>
</feature>
<feature type="region of interest" description="Disordered" evidence="5">
    <location>
        <begin position="897"/>
        <end position="1129"/>
    </location>
</feature>
<keyword evidence="9" id="KW-1185">Reference proteome</keyword>
<feature type="compositionally biased region" description="Pro residues" evidence="5">
    <location>
        <begin position="653"/>
        <end position="672"/>
    </location>
</feature>
<dbReference type="FunFam" id="1.10.418.10:FF:000023">
    <property type="entry name" value="EH domain-binding protein 1 isoform X1"/>
    <property type="match status" value="1"/>
</dbReference>
<feature type="compositionally biased region" description="Basic and acidic residues" evidence="5">
    <location>
        <begin position="1324"/>
        <end position="1336"/>
    </location>
</feature>
<feature type="compositionally biased region" description="Basic and acidic residues" evidence="5">
    <location>
        <begin position="617"/>
        <end position="628"/>
    </location>
</feature>
<evidence type="ECO:0000313" key="8">
    <source>
        <dbReference type="EMBL" id="GFO23383.1"/>
    </source>
</evidence>
<feature type="compositionally biased region" description="Basic and acidic residues" evidence="5">
    <location>
        <begin position="486"/>
        <end position="528"/>
    </location>
</feature>
<dbReference type="PROSITE" id="PS50021">
    <property type="entry name" value="CH"/>
    <property type="match status" value="1"/>
</dbReference>
<evidence type="ECO:0000256" key="5">
    <source>
        <dbReference type="SAM" id="MobiDB-lite"/>
    </source>
</evidence>
<feature type="region of interest" description="Disordered" evidence="5">
    <location>
        <begin position="1409"/>
        <end position="1505"/>
    </location>
</feature>
<reference evidence="8 9" key="1">
    <citation type="journal article" date="2021" name="Elife">
        <title>Chloroplast acquisition without the gene transfer in kleptoplastic sea slugs, Plakobranchus ocellatus.</title>
        <authorList>
            <person name="Maeda T."/>
            <person name="Takahashi S."/>
            <person name="Yoshida T."/>
            <person name="Shimamura S."/>
            <person name="Takaki Y."/>
            <person name="Nagai Y."/>
            <person name="Toyoda A."/>
            <person name="Suzuki Y."/>
            <person name="Arimoto A."/>
            <person name="Ishii H."/>
            <person name="Satoh N."/>
            <person name="Nishiyama T."/>
            <person name="Hasebe M."/>
            <person name="Maruyama T."/>
            <person name="Minagawa J."/>
            <person name="Obokata J."/>
            <person name="Shigenobu S."/>
        </authorList>
    </citation>
    <scope>NUCLEOTIDE SEQUENCE [LARGE SCALE GENOMIC DNA]</scope>
</reference>
<feature type="compositionally biased region" description="Polar residues" evidence="5">
    <location>
        <begin position="1417"/>
        <end position="1426"/>
    </location>
</feature>
<feature type="region of interest" description="Disordered" evidence="5">
    <location>
        <begin position="1516"/>
        <end position="1535"/>
    </location>
</feature>
<proteinExistence type="predicted"/>
<evidence type="ECO:0000259" key="7">
    <source>
        <dbReference type="PROSITE" id="PS51848"/>
    </source>
</evidence>
<feature type="compositionally biased region" description="Basic and acidic residues" evidence="5">
    <location>
        <begin position="1347"/>
        <end position="1379"/>
    </location>
</feature>
<sequence>MAMTKIKGLQQWCRRMTDGYAHVDVANFTTAWRDGMAFCAIIHRFRPDLIDYDSLSPENVYDNCKLAFEVAEKELDIPAFLEAEDMARLKVPDKLSVITYVSQYYNFLNALPQLGGPGVKGKVIAKSPTKGKRPPDIDTSLAPSIKKPATGEEGKENVSTGVQKTKQGSLGDKCNICQNRVYLLERHIEAGKLYHRSCFRHSELSPTNKVYTRSPFLSPSLSGETPPLSPSHIHMSTSNAEHHQHRTPGSHHHHHAASSSSKMEAGTGQGHSESGGKKSLAPFSLVSASSSSPRKMDGTATKHSLAQSDREDTKKSKLQVKPNSREEQQQQQQQKANAVKDRLKNLKEKYEVAKKEHDSASDGKKLESPSHAAAAKDKQKSSGAFPLSGKESRQLEKRREQILSAEKCAEQQSTRAGTRNVPLILQQKEADPKTQSSSASHVLSSGKQITPPASTSSSFQSSVSSTSSSSIITNTPTSSKTSITLDTDKPEKKTPRKIVKAEFVPKKEEVLETKKSLPDQKKSEKDQRSAANSTVLEVKHREKTDITSLQKKFSAPEDAGASKPSPHPVAKVRTHKPSGMATCDNGEAATTPILRAAEPKTSSTPKAAPRKSLIEITSEKKVPPERPKLSPSADKTLTQKTPPTSARSSGSESPPPLPETAPPPLPNSPAPSLPSAVIKVDTTSPRSSSSVQVARTRQGPEAKDPGNQEVTTHGPVQSRVAVSTEAVAKTSSKRWSSPAIHDQPLTVHGSLQVKDKGEQQVLTGLLASLAGVRGRAGSVPGTSAQLSLPATTASLSSQTSPPPPSSSPSSSAPTPASKVSSINIPTDKGSAGAKDCKTSTAVHPVPKKTADIANKCQGSPAVKTSESLKPASNGPRPVSSTADKLPEALSVLNSLKKVGGDHITTSGGSTKIEIGSHTASSKPGQKNFLTASRENLTQISTKPTSSKTKTENHPGDSAGKLGQKNFLTVSRENLNQTSTKPTLDESKQTETDANFNTIKLKPVVPDQRKNDGKSTAVPAFNLQLKKIQSSHENKESNSPYPQKALSRSIENLDDVKSSKDSMEKNSDKSVNDKSGQRQTSAVQGHKTQEKTDKSVNDKSGQRQTSASQEHKTQGKKTRKHSYEEDDLPDWKAALEERKKKLIARCADSPGYQETKPEELSAAHKAAADSAVDRDQTTHGDVPARSKEEKKSDDASKKDLLASKTKAQRSKSRSPHRTTKAVEKSAGVSVISADTPDKNAKTDLNVKETKKSSDWMHDAEMKIAALGGFESEEEEQVPQRPKRRLPVVPSVATAELEPKATQKSKVNADDDSKGKDLVKITSSEGELRSKKPDRESEPEFLTGKAKLKHVDGSEESKFKQRAEKEKDMPVSPVKKEGGREDFREKLHNLKHVQAAGEGVSLSTLQADVVPEISDKSKPSVQVSQTPQEVRKLLTRPLSLGDNGQNTNNNRSMSQLDKPNLTKVKAKSLLETVNLSSSPEVSDEEFKNKKNNSQQRHSTPILENGKVSPKVKKKKILFFGKNKKDKSNSPAESPIVVKKKIEAPEHIDFDQSSELESSLPDATARLTIEDKKTPPQRPPPPQQGQQKVMSPKHISAIELQQQLLEIDSRLTDLELRGRDLEDSIRNVNVLEEDDDSLMMKWFELVSEKNDLVRQEADLVYMSREQDLETEQEHIESQLRYLMNKSDMEKSSAEMEEEEYLIQRKLELVEQRNRIVDSMDEDRLRYEEEDRDIEVTLRGKGLWKDGNGTLLALKGKKVSRSTFYM</sequence>
<feature type="compositionally biased region" description="Basic residues" evidence="5">
    <location>
        <begin position="243"/>
        <end position="256"/>
    </location>
</feature>
<feature type="compositionally biased region" description="Polar residues" evidence="5">
    <location>
        <begin position="633"/>
        <end position="647"/>
    </location>
</feature>
<dbReference type="Pfam" id="PF12130">
    <property type="entry name" value="bMERB_dom"/>
    <property type="match status" value="1"/>
</dbReference>
<keyword evidence="4" id="KW-0175">Coiled coil</keyword>
<feature type="region of interest" description="Disordered" evidence="5">
    <location>
        <begin position="1566"/>
        <end position="1589"/>
    </location>
</feature>
<evidence type="ECO:0000256" key="2">
    <source>
        <dbReference type="ARBA" id="ARBA00022553"/>
    </source>
</evidence>
<feature type="compositionally biased region" description="Basic and acidic residues" evidence="5">
    <location>
        <begin position="1170"/>
        <end position="1200"/>
    </location>
</feature>
<feature type="compositionally biased region" description="Low complexity" evidence="5">
    <location>
        <begin position="279"/>
        <end position="293"/>
    </location>
</feature>
<feature type="compositionally biased region" description="Polar residues" evidence="5">
    <location>
        <begin position="917"/>
        <end position="939"/>
    </location>
</feature>
<feature type="compositionally biased region" description="Polar residues" evidence="5">
    <location>
        <begin position="681"/>
        <end position="695"/>
    </location>
</feature>
<evidence type="ECO:0000259" key="6">
    <source>
        <dbReference type="PROSITE" id="PS50021"/>
    </source>
</evidence>
<dbReference type="SUPFAM" id="SSF47576">
    <property type="entry name" value="Calponin-homology domain, CH-domain"/>
    <property type="match status" value="1"/>
</dbReference>
<feature type="region of interest" description="Disordered" evidence="5">
    <location>
        <begin position="209"/>
        <end position="750"/>
    </location>
</feature>
<feature type="compositionally biased region" description="Polar residues" evidence="5">
    <location>
        <begin position="209"/>
        <end position="223"/>
    </location>
</feature>